<keyword evidence="2" id="KW-1133">Transmembrane helix</keyword>
<feature type="transmembrane region" description="Helical" evidence="2">
    <location>
        <begin position="368"/>
        <end position="389"/>
    </location>
</feature>
<keyword evidence="2" id="KW-0812">Transmembrane</keyword>
<feature type="transmembrane region" description="Helical" evidence="2">
    <location>
        <begin position="295"/>
        <end position="315"/>
    </location>
</feature>
<evidence type="ECO:0000313" key="4">
    <source>
        <dbReference type="Proteomes" id="UP000001996"/>
    </source>
</evidence>
<dbReference type="STRING" id="379508.A5E116"/>
<protein>
    <submittedName>
        <fullName evidence="3">Uncharacterized protein</fullName>
    </submittedName>
</protein>
<feature type="region of interest" description="Disordered" evidence="1">
    <location>
        <begin position="131"/>
        <end position="150"/>
    </location>
</feature>
<dbReference type="InParanoid" id="A5E116"/>
<accession>A5E116</accession>
<dbReference type="OrthoDB" id="4019110at2759"/>
<name>A5E116_LODEL</name>
<dbReference type="KEGG" id="lel:PVL30_002801"/>
<keyword evidence="4" id="KW-1185">Reference proteome</keyword>
<dbReference type="AlphaFoldDB" id="A5E116"/>
<dbReference type="Proteomes" id="UP000001996">
    <property type="component" value="Unassembled WGS sequence"/>
</dbReference>
<dbReference type="VEuPathDB" id="FungiDB:LELG_03303"/>
<evidence type="ECO:0000256" key="2">
    <source>
        <dbReference type="SAM" id="Phobius"/>
    </source>
</evidence>
<dbReference type="OMA" id="VCCSVVE"/>
<proteinExistence type="predicted"/>
<dbReference type="GeneID" id="5232263"/>
<keyword evidence="2" id="KW-0472">Membrane</keyword>
<feature type="transmembrane region" description="Helical" evidence="2">
    <location>
        <begin position="264"/>
        <end position="283"/>
    </location>
</feature>
<reference evidence="3 4" key="1">
    <citation type="journal article" date="2009" name="Nature">
        <title>Evolution of pathogenicity and sexual reproduction in eight Candida genomes.</title>
        <authorList>
            <person name="Butler G."/>
            <person name="Rasmussen M.D."/>
            <person name="Lin M.F."/>
            <person name="Santos M.A."/>
            <person name="Sakthikumar S."/>
            <person name="Munro C.A."/>
            <person name="Rheinbay E."/>
            <person name="Grabherr M."/>
            <person name="Forche A."/>
            <person name="Reedy J.L."/>
            <person name="Agrafioti I."/>
            <person name="Arnaud M.B."/>
            <person name="Bates S."/>
            <person name="Brown A.J."/>
            <person name="Brunke S."/>
            <person name="Costanzo M.C."/>
            <person name="Fitzpatrick D.A."/>
            <person name="de Groot P.W."/>
            <person name="Harris D."/>
            <person name="Hoyer L.L."/>
            <person name="Hube B."/>
            <person name="Klis F.M."/>
            <person name="Kodira C."/>
            <person name="Lennard N."/>
            <person name="Logue M.E."/>
            <person name="Martin R."/>
            <person name="Neiman A.M."/>
            <person name="Nikolaou E."/>
            <person name="Quail M.A."/>
            <person name="Quinn J."/>
            <person name="Santos M.C."/>
            <person name="Schmitzberger F.F."/>
            <person name="Sherlock G."/>
            <person name="Shah P."/>
            <person name="Silverstein K.A."/>
            <person name="Skrzypek M.S."/>
            <person name="Soll D."/>
            <person name="Staggs R."/>
            <person name="Stansfield I."/>
            <person name="Stumpf M.P."/>
            <person name="Sudbery P.E."/>
            <person name="Srikantha T."/>
            <person name="Zeng Q."/>
            <person name="Berman J."/>
            <person name="Berriman M."/>
            <person name="Heitman J."/>
            <person name="Gow N.A."/>
            <person name="Lorenz M.C."/>
            <person name="Birren B.W."/>
            <person name="Kellis M."/>
            <person name="Cuomo C.A."/>
        </authorList>
    </citation>
    <scope>NUCLEOTIDE SEQUENCE [LARGE SCALE GENOMIC DNA]</scope>
    <source>
        <strain evidence="4">ATCC 11503 / BCRC 21390 / CBS 2605 / JCM 1781 / NBRC 1676 / NRRL YB-4239</strain>
    </source>
</reference>
<dbReference type="EMBL" id="CH981527">
    <property type="protein sequence ID" value="EDK45124.1"/>
    <property type="molecule type" value="Genomic_DNA"/>
</dbReference>
<sequence>MPPPFRPYGGDEFRVVSDVSRFDFQNNANTRLRSRNTTPTNTDIVDMQSSSKMTLDTIIPFYSSRVVDVDGDVDGRSRYRALPNNDLEEDVHDIFLEEREGEDFNPKQTINLPKKRRPARLISRGVQVPQDHIARGPTPPPKDASTSRHLQSERGFLPYPASVTDIPIPIPVPDPNPNTNLALQQSGQLPAMPQPSEKLNSQRKVGKKTVQFEEDPDNVSVLSRRKQLEHDLVKNVMSRPLISFKADRFGEEYYGKTINITTNFILYLFEIFCSIIEIVLASVLLQYDNDVSVGIYRYFIADGSISLAIAVLFTLQFINYEKRNGSFYCLVATIMKLVSFILIIAYIFPLARYATQKIWLVRRANGAFIIISTFLWITNLTMFLTTLYISRLNLLEELNFDYDRRGLDDNFNKRRRSGGGFYGDRHESEPLKEYYLNENGEMYALNEEWEKEELKQKGKNKILVYTF</sequence>
<dbReference type="eggNOG" id="ENOG502RJBG">
    <property type="taxonomic scope" value="Eukaryota"/>
</dbReference>
<evidence type="ECO:0000256" key="1">
    <source>
        <dbReference type="SAM" id="MobiDB-lite"/>
    </source>
</evidence>
<evidence type="ECO:0000313" key="3">
    <source>
        <dbReference type="EMBL" id="EDK45124.1"/>
    </source>
</evidence>
<gene>
    <name evidence="3" type="ORF">LELG_03303</name>
</gene>
<organism evidence="3 4">
    <name type="scientific">Lodderomyces elongisporus (strain ATCC 11503 / CBS 2605 / JCM 1781 / NBRC 1676 / NRRL YB-4239)</name>
    <name type="common">Yeast</name>
    <name type="synonym">Saccharomyces elongisporus</name>
    <dbReference type="NCBI Taxonomy" id="379508"/>
    <lineage>
        <taxon>Eukaryota</taxon>
        <taxon>Fungi</taxon>
        <taxon>Dikarya</taxon>
        <taxon>Ascomycota</taxon>
        <taxon>Saccharomycotina</taxon>
        <taxon>Pichiomycetes</taxon>
        <taxon>Debaryomycetaceae</taxon>
        <taxon>Candida/Lodderomyces clade</taxon>
        <taxon>Lodderomyces</taxon>
    </lineage>
</organism>
<feature type="transmembrane region" description="Helical" evidence="2">
    <location>
        <begin position="327"/>
        <end position="348"/>
    </location>
</feature>
<dbReference type="HOGENOM" id="CLU_710016_0_0_1"/>